<dbReference type="InterPro" id="IPR027417">
    <property type="entry name" value="P-loop_NTPase"/>
</dbReference>
<evidence type="ECO:0000313" key="3">
    <source>
        <dbReference type="Proteomes" id="UP000005445"/>
    </source>
</evidence>
<dbReference type="EMBL" id="HM144387">
    <property type="protein sequence ID" value="ADH03197.1"/>
    <property type="molecule type" value="Genomic_DNA"/>
</dbReference>
<dbReference type="Gene3D" id="3.40.50.300">
    <property type="entry name" value="P-loop containing nucleotide triphosphate hydrolases"/>
    <property type="match status" value="2"/>
</dbReference>
<dbReference type="SUPFAM" id="SSF52540">
    <property type="entry name" value="P-loop containing nucleoside triphosphate hydrolases"/>
    <property type="match status" value="2"/>
</dbReference>
<dbReference type="RefSeq" id="YP_004957066.1">
    <property type="nucleotide sequence ID" value="NC_016563.1"/>
</dbReference>
<keyword evidence="3" id="KW-1185">Reference proteome</keyword>
<evidence type="ECO:0000313" key="2">
    <source>
        <dbReference type="EMBL" id="ADH03197.1"/>
    </source>
</evidence>
<evidence type="ECO:0000256" key="1">
    <source>
        <dbReference type="SAM" id="Coils"/>
    </source>
</evidence>
<feature type="coiled-coil region" evidence="1">
    <location>
        <begin position="254"/>
        <end position="310"/>
    </location>
</feature>
<sequence>MIWEKLIVKNFLAINDAEIPLENQGLILIEGENKSDDKFESNGAGKSSLVAEPIRWVLYNKISKGGGSDDVVNDKVGKDTEVTLIGRDGDDRYEISRYRKHSKFGNKVLVHRNGTNITEKSNTGTDALIEQIVGISHLTFINSILFAQGEGIGSFASLTDSKKKEILESVLKLDVYSTAQQIAKDAVTATEKKIEDKKKEKEKLQWELSQVDVLEQNDKANYESTKNNIINGRKQLELAVKELNDYPAANFGLIEKDRDRKAELEKQVAEISNIDMSKEEEHVQKVQDILQKFSNKDRELEMEKNRLLKNYKSLDTTDTCPVCGSAMDITHVTTEQNNIKTEVQVVMNQLKQLRAKGEPYVALMQKATAALDAKKKEQREVVNMINGLQQHISKLDNNIRNYEHQLQLLKNNKDAVVSRLEMLQATPEPKPRTAERKKWNDAIAKVDKEIIELEKEKLEDEDVVKVFSNDGVKSHVLDLITPELNKKGNQFLKRLAGENMELNFTTRTLKKDKTYSDKFDVQVTNRVGGKNYKLASGGEKKRADLAISLALQDIVSHYTNFVVCDEFFDALDEKGIESSIEVLKDIADKVGTVFVITQSSHFKSLFEKVITVTKDNTGISKIKTEERKSK</sequence>
<name>G9B1F2_9CAUD</name>
<feature type="coiled-coil region" evidence="1">
    <location>
        <begin position="385"/>
        <end position="456"/>
    </location>
</feature>
<dbReference type="GeneID" id="11536707"/>
<keyword evidence="1" id="KW-0175">Coiled coil</keyword>
<proteinExistence type="predicted"/>
<dbReference type="OrthoDB" id="6017at10239"/>
<accession>G9B1F2</accession>
<protein>
    <submittedName>
        <fullName evidence="2">Gp51</fullName>
    </submittedName>
</protein>
<dbReference type="Proteomes" id="UP000005445">
    <property type="component" value="Segment"/>
</dbReference>
<dbReference type="PANTHER" id="PTHR32114">
    <property type="entry name" value="ABC TRANSPORTER ABCH.3"/>
    <property type="match status" value="1"/>
</dbReference>
<reference evidence="2 3" key="1">
    <citation type="submission" date="2013-01" db="EMBL/GenBank/DDBJ databases">
        <title>Large myovirus of Bacillus.</title>
        <authorList>
            <person name="Klumpp J."/>
            <person name="Beyer W."/>
            <person name="Loessner M.J."/>
        </authorList>
    </citation>
    <scope>NUCLEOTIDE SEQUENCE [LARGE SCALE GENOMIC DNA]</scope>
</reference>
<dbReference type="KEGG" id="vg:11536707"/>
<organism evidence="2 3">
    <name type="scientific">Bacillus phage W.Ph</name>
    <dbReference type="NCBI Taxonomy" id="764595"/>
    <lineage>
        <taxon>Viruses</taxon>
        <taxon>Duplodnaviria</taxon>
        <taxon>Heunggongvirae</taxon>
        <taxon>Uroviricota</taxon>
        <taxon>Caudoviricetes</taxon>
        <taxon>Herelleviridae</taxon>
        <taxon>Bastillevirinae</taxon>
        <taxon>Wphvirus</taxon>
        <taxon>Wphvirus WPh</taxon>
    </lineage>
</organism>
<dbReference type="PANTHER" id="PTHR32114:SF2">
    <property type="entry name" value="ABC TRANSPORTER ABCH.3"/>
    <property type="match status" value="1"/>
</dbReference>
<dbReference type="SUPFAM" id="SSF75712">
    <property type="entry name" value="Rad50 coiled-coil Zn hook"/>
    <property type="match status" value="1"/>
</dbReference>